<name>A0A8T2MHQ3_ASTMX</name>
<feature type="domain" description="SCAN box" evidence="11">
    <location>
        <begin position="127"/>
        <end position="198"/>
    </location>
</feature>
<keyword evidence="3" id="KW-0677">Repeat</keyword>
<evidence type="ECO:0000259" key="11">
    <source>
        <dbReference type="PROSITE" id="PS50804"/>
    </source>
</evidence>
<dbReference type="SMART" id="SM00355">
    <property type="entry name" value="ZnF_C2H2"/>
    <property type="match status" value="6"/>
</dbReference>
<reference evidence="12 13" key="1">
    <citation type="submission" date="2021-07" db="EMBL/GenBank/DDBJ databases">
        <authorList>
            <person name="Imarazene B."/>
            <person name="Zahm M."/>
            <person name="Klopp C."/>
            <person name="Cabau C."/>
            <person name="Beille S."/>
            <person name="Jouanno E."/>
            <person name="Castinel A."/>
            <person name="Lluch J."/>
            <person name="Gil L."/>
            <person name="Kuchtly C."/>
            <person name="Lopez Roques C."/>
            <person name="Donnadieu C."/>
            <person name="Parrinello H."/>
            <person name="Journot L."/>
            <person name="Du K."/>
            <person name="Schartl M."/>
            <person name="Retaux S."/>
            <person name="Guiguen Y."/>
        </authorList>
    </citation>
    <scope>NUCLEOTIDE SEQUENCE [LARGE SCALE GENOMIC DNA]</scope>
    <source>
        <strain evidence="12">Pach_M1</strain>
        <tissue evidence="12">Testis</tissue>
    </source>
</reference>
<feature type="domain" description="C2H2-type" evidence="10">
    <location>
        <begin position="370"/>
        <end position="392"/>
    </location>
</feature>
<feature type="domain" description="C2H2-type" evidence="10">
    <location>
        <begin position="452"/>
        <end position="479"/>
    </location>
</feature>
<evidence type="ECO:0000259" key="10">
    <source>
        <dbReference type="PROSITE" id="PS50157"/>
    </source>
</evidence>
<protein>
    <submittedName>
        <fullName evidence="12">Zinc finger protein 397-like isoform X1</fullName>
    </submittedName>
</protein>
<evidence type="ECO:0000256" key="1">
    <source>
        <dbReference type="ARBA" id="ARBA00004123"/>
    </source>
</evidence>
<keyword evidence="4 9" id="KW-0863">Zinc-finger</keyword>
<dbReference type="PROSITE" id="PS50804">
    <property type="entry name" value="SCAN_BOX"/>
    <property type="match status" value="1"/>
</dbReference>
<dbReference type="FunFam" id="3.30.160.60:FF:000060">
    <property type="entry name" value="zinc finger protein 436"/>
    <property type="match status" value="1"/>
</dbReference>
<keyword evidence="8" id="KW-0539">Nucleus</keyword>
<dbReference type="SUPFAM" id="SSF57667">
    <property type="entry name" value="beta-beta-alpha zinc fingers"/>
    <property type="match status" value="3"/>
</dbReference>
<dbReference type="PROSITE" id="PS00028">
    <property type="entry name" value="ZINC_FINGER_C2H2_1"/>
    <property type="match status" value="3"/>
</dbReference>
<comment type="caution">
    <text evidence="12">The sequence shown here is derived from an EMBL/GenBank/DDBJ whole genome shotgun (WGS) entry which is preliminary data.</text>
</comment>
<dbReference type="GO" id="GO:0005634">
    <property type="term" value="C:nucleus"/>
    <property type="evidence" value="ECO:0007669"/>
    <property type="project" value="UniProtKB-SubCell"/>
</dbReference>
<keyword evidence="6" id="KW-0805">Transcription regulation</keyword>
<accession>A0A8T2MHQ3</accession>
<dbReference type="Gene3D" id="1.10.4020.10">
    <property type="entry name" value="DNA breaking-rejoining enzymes"/>
    <property type="match status" value="1"/>
</dbReference>
<proteinExistence type="predicted"/>
<dbReference type="PROSITE" id="PS50157">
    <property type="entry name" value="ZINC_FINGER_C2H2_2"/>
    <property type="match status" value="5"/>
</dbReference>
<evidence type="ECO:0000313" key="12">
    <source>
        <dbReference type="EMBL" id="KAG9281036.1"/>
    </source>
</evidence>
<dbReference type="InterPro" id="IPR038269">
    <property type="entry name" value="SCAN_sf"/>
</dbReference>
<evidence type="ECO:0000256" key="3">
    <source>
        <dbReference type="ARBA" id="ARBA00022737"/>
    </source>
</evidence>
<dbReference type="Pfam" id="PF02023">
    <property type="entry name" value="SCAN"/>
    <property type="match status" value="1"/>
</dbReference>
<organism evidence="12 13">
    <name type="scientific">Astyanax mexicanus</name>
    <name type="common">Blind cave fish</name>
    <name type="synonym">Astyanax fasciatus mexicanus</name>
    <dbReference type="NCBI Taxonomy" id="7994"/>
    <lineage>
        <taxon>Eukaryota</taxon>
        <taxon>Metazoa</taxon>
        <taxon>Chordata</taxon>
        <taxon>Craniata</taxon>
        <taxon>Vertebrata</taxon>
        <taxon>Euteleostomi</taxon>
        <taxon>Actinopterygii</taxon>
        <taxon>Neopterygii</taxon>
        <taxon>Teleostei</taxon>
        <taxon>Ostariophysi</taxon>
        <taxon>Characiformes</taxon>
        <taxon>Characoidei</taxon>
        <taxon>Acestrorhamphidae</taxon>
        <taxon>Acestrorhamphinae</taxon>
        <taxon>Astyanax</taxon>
    </lineage>
</organism>
<dbReference type="PANTHER" id="PTHR23235:SF142">
    <property type="entry name" value="ZINC FINGER PROTEIN 384"/>
    <property type="match status" value="1"/>
</dbReference>
<dbReference type="GO" id="GO:0000978">
    <property type="term" value="F:RNA polymerase II cis-regulatory region sequence-specific DNA binding"/>
    <property type="evidence" value="ECO:0007669"/>
    <property type="project" value="TreeGrafter"/>
</dbReference>
<feature type="domain" description="C2H2-type" evidence="10">
    <location>
        <begin position="424"/>
        <end position="451"/>
    </location>
</feature>
<gene>
    <name evidence="12" type="ORF">AMEX_G3809</name>
</gene>
<evidence type="ECO:0000256" key="5">
    <source>
        <dbReference type="ARBA" id="ARBA00022833"/>
    </source>
</evidence>
<evidence type="ECO:0000256" key="7">
    <source>
        <dbReference type="ARBA" id="ARBA00023163"/>
    </source>
</evidence>
<dbReference type="PANTHER" id="PTHR23235">
    <property type="entry name" value="KRUEPPEL-LIKE TRANSCRIPTION FACTOR"/>
    <property type="match status" value="1"/>
</dbReference>
<keyword evidence="7" id="KW-0804">Transcription</keyword>
<dbReference type="EMBL" id="JAICCE010000002">
    <property type="protein sequence ID" value="KAG9281036.1"/>
    <property type="molecule type" value="Genomic_DNA"/>
</dbReference>
<evidence type="ECO:0000256" key="8">
    <source>
        <dbReference type="ARBA" id="ARBA00023242"/>
    </source>
</evidence>
<dbReference type="FunFam" id="3.30.160.60:FF:000624">
    <property type="entry name" value="zinc finger protein 697"/>
    <property type="match status" value="1"/>
</dbReference>
<evidence type="ECO:0000313" key="13">
    <source>
        <dbReference type="Proteomes" id="UP000752171"/>
    </source>
</evidence>
<dbReference type="AlphaFoldDB" id="A0A8T2MHQ3"/>
<dbReference type="Gene3D" id="3.30.160.60">
    <property type="entry name" value="Classic Zinc Finger"/>
    <property type="match status" value="5"/>
</dbReference>
<dbReference type="KEGG" id="amex:103042382"/>
<keyword evidence="2" id="KW-0479">Metal-binding</keyword>
<dbReference type="SUPFAM" id="SSF47353">
    <property type="entry name" value="Retrovirus capsid dimerization domain-like"/>
    <property type="match status" value="1"/>
</dbReference>
<evidence type="ECO:0000256" key="6">
    <source>
        <dbReference type="ARBA" id="ARBA00023015"/>
    </source>
</evidence>
<dbReference type="FunFam" id="3.30.160.60:FF:000688">
    <property type="entry name" value="zinc finger protein 197 isoform X1"/>
    <property type="match status" value="1"/>
</dbReference>
<sequence>MDIIRCLRSLLDLHVQLQKAVALQGDIQAQFLAHLLQPDRSDLPQLPRPCLDVRGDDLELSLSVFERALDSSKLPKEQWGSRLAQLLCVKTLREEGHDPSSLLNYEVLKADVRKQAWASELQKWRDFSEVQYDPHKSLRDLKLQVEEAAKTWLQPERCSSEEVVRRVSLQKFLSLLPPGAQEKTRKQQPQNLEEALIMAACFMEDNRVEQEEPERDRQVCETQTETGHGYSGEHQPVSFNELCLKQDTETIFHPVGFSLEVSGGNEHYQEEQFSEAVFNPMLVDTKPVLNLEVVHPIVNDSNEMSLPGTCYGNKSTTPSLRSAFKNCDRQVQHHKPEAPVKHALECPTCGSKFKRFDYLQRHRCTPGQSLGCKHCDLRFPTLTQLTNHLRIHRKMLRCPVCNKTFRDRFNLRCHQRTHTGERPHICTDCGSSFAQERGLLEHRNIHTGEKPFQCPVCRKGFRHSRTLSKHVVLHSEARPFGCSDCGRTFKIKDNLYQHQKKIHHRKCF</sequence>
<dbReference type="OMA" id="WEPLYIQ"/>
<dbReference type="InterPro" id="IPR013087">
    <property type="entry name" value="Znf_C2H2_type"/>
</dbReference>
<feature type="domain" description="C2H2-type" evidence="10">
    <location>
        <begin position="396"/>
        <end position="423"/>
    </location>
</feature>
<dbReference type="Proteomes" id="UP000752171">
    <property type="component" value="Unassembled WGS sequence"/>
</dbReference>
<evidence type="ECO:0000256" key="4">
    <source>
        <dbReference type="ARBA" id="ARBA00022771"/>
    </source>
</evidence>
<keyword evidence="5" id="KW-0862">Zinc</keyword>
<dbReference type="GO" id="GO:0000981">
    <property type="term" value="F:DNA-binding transcription factor activity, RNA polymerase II-specific"/>
    <property type="evidence" value="ECO:0007669"/>
    <property type="project" value="TreeGrafter"/>
</dbReference>
<dbReference type="InterPro" id="IPR036236">
    <property type="entry name" value="Znf_C2H2_sf"/>
</dbReference>
<dbReference type="GO" id="GO:0008270">
    <property type="term" value="F:zinc ion binding"/>
    <property type="evidence" value="ECO:0007669"/>
    <property type="project" value="UniProtKB-KW"/>
</dbReference>
<feature type="domain" description="C2H2-type" evidence="10">
    <location>
        <begin position="480"/>
        <end position="503"/>
    </location>
</feature>
<dbReference type="InterPro" id="IPR003309">
    <property type="entry name" value="SCAN_dom"/>
</dbReference>
<dbReference type="Pfam" id="PF00096">
    <property type="entry name" value="zf-C2H2"/>
    <property type="match status" value="4"/>
</dbReference>
<comment type="subcellular location">
    <subcellularLocation>
        <location evidence="1">Nucleus</location>
    </subcellularLocation>
</comment>
<evidence type="ECO:0000256" key="9">
    <source>
        <dbReference type="PROSITE-ProRule" id="PRU00042"/>
    </source>
</evidence>
<evidence type="ECO:0000256" key="2">
    <source>
        <dbReference type="ARBA" id="ARBA00022723"/>
    </source>
</evidence>